<gene>
    <name evidence="2" type="ORF">Fmac_013068</name>
</gene>
<dbReference type="PROSITE" id="PS51257">
    <property type="entry name" value="PROKAR_LIPOPROTEIN"/>
    <property type="match status" value="1"/>
</dbReference>
<feature type="region of interest" description="Disordered" evidence="1">
    <location>
        <begin position="96"/>
        <end position="117"/>
    </location>
</feature>
<sequence>MAKYNLQSLGHQVSSSCSAICFNAKHPRGIETCFITSSSPIINRAKVSKENSIQICLEGFEFVKGFKECLKWFRVYFEALNESFVWTSNKRLILEKGGKEGGGEPNGRCGGGVSGVE</sequence>
<dbReference type="EMBL" id="JBGMDY010000004">
    <property type="protein sequence ID" value="KAL2338622.1"/>
    <property type="molecule type" value="Genomic_DNA"/>
</dbReference>
<dbReference type="Proteomes" id="UP001603857">
    <property type="component" value="Unassembled WGS sequence"/>
</dbReference>
<accession>A0ABD1MS38</accession>
<organism evidence="2 3">
    <name type="scientific">Flemingia macrophylla</name>
    <dbReference type="NCBI Taxonomy" id="520843"/>
    <lineage>
        <taxon>Eukaryota</taxon>
        <taxon>Viridiplantae</taxon>
        <taxon>Streptophyta</taxon>
        <taxon>Embryophyta</taxon>
        <taxon>Tracheophyta</taxon>
        <taxon>Spermatophyta</taxon>
        <taxon>Magnoliopsida</taxon>
        <taxon>eudicotyledons</taxon>
        <taxon>Gunneridae</taxon>
        <taxon>Pentapetalae</taxon>
        <taxon>rosids</taxon>
        <taxon>fabids</taxon>
        <taxon>Fabales</taxon>
        <taxon>Fabaceae</taxon>
        <taxon>Papilionoideae</taxon>
        <taxon>50 kb inversion clade</taxon>
        <taxon>NPAAA clade</taxon>
        <taxon>indigoferoid/millettioid clade</taxon>
        <taxon>Phaseoleae</taxon>
        <taxon>Flemingia</taxon>
    </lineage>
</organism>
<keyword evidence="3" id="KW-1185">Reference proteome</keyword>
<evidence type="ECO:0000313" key="3">
    <source>
        <dbReference type="Proteomes" id="UP001603857"/>
    </source>
</evidence>
<comment type="caution">
    <text evidence="2">The sequence shown here is derived from an EMBL/GenBank/DDBJ whole genome shotgun (WGS) entry which is preliminary data.</text>
</comment>
<protein>
    <submittedName>
        <fullName evidence="2">Uncharacterized protein</fullName>
    </submittedName>
</protein>
<evidence type="ECO:0000313" key="2">
    <source>
        <dbReference type="EMBL" id="KAL2338622.1"/>
    </source>
</evidence>
<reference evidence="2 3" key="1">
    <citation type="submission" date="2024-08" db="EMBL/GenBank/DDBJ databases">
        <title>Insights into the chromosomal genome structure of Flemingia macrophylla.</title>
        <authorList>
            <person name="Ding Y."/>
            <person name="Zhao Y."/>
            <person name="Bi W."/>
            <person name="Wu M."/>
            <person name="Zhao G."/>
            <person name="Gong Y."/>
            <person name="Li W."/>
            <person name="Zhang P."/>
        </authorList>
    </citation>
    <scope>NUCLEOTIDE SEQUENCE [LARGE SCALE GENOMIC DNA]</scope>
    <source>
        <strain evidence="2">DYQJB</strain>
        <tissue evidence="2">Leaf</tissue>
    </source>
</reference>
<proteinExistence type="predicted"/>
<evidence type="ECO:0000256" key="1">
    <source>
        <dbReference type="SAM" id="MobiDB-lite"/>
    </source>
</evidence>
<dbReference type="AlphaFoldDB" id="A0ABD1MS38"/>
<name>A0ABD1MS38_9FABA</name>
<feature type="compositionally biased region" description="Gly residues" evidence="1">
    <location>
        <begin position="103"/>
        <end position="117"/>
    </location>
</feature>